<feature type="chain" id="PRO_5025409738" evidence="2">
    <location>
        <begin position="24"/>
        <end position="60"/>
    </location>
</feature>
<evidence type="ECO:0000313" key="4">
    <source>
        <dbReference type="Proteomes" id="UP000429523"/>
    </source>
</evidence>
<evidence type="ECO:0000256" key="2">
    <source>
        <dbReference type="SAM" id="SignalP"/>
    </source>
</evidence>
<evidence type="ECO:0000313" key="3">
    <source>
        <dbReference type="EMBL" id="KAE8917745.1"/>
    </source>
</evidence>
<keyword evidence="2" id="KW-0732">Signal</keyword>
<dbReference type="EMBL" id="QXGF01006716">
    <property type="protein sequence ID" value="KAE8917745.1"/>
    <property type="molecule type" value="Genomic_DNA"/>
</dbReference>
<gene>
    <name evidence="3" type="ORF">PF009_g31935</name>
</gene>
<comment type="caution">
    <text evidence="3">The sequence shown here is derived from an EMBL/GenBank/DDBJ whole genome shotgun (WGS) entry which is preliminary data.</text>
</comment>
<feature type="signal peptide" evidence="2">
    <location>
        <begin position="1"/>
        <end position="23"/>
    </location>
</feature>
<dbReference type="Proteomes" id="UP000429523">
    <property type="component" value="Unassembled WGS sequence"/>
</dbReference>
<sequence>MICIQLVYVVAALLIFTFYRVSGDVQGVGGHVCTYEEAGGCGENADGCDEESGGRKDAGG</sequence>
<organism evidence="3 4">
    <name type="scientific">Phytophthora fragariae</name>
    <dbReference type="NCBI Taxonomy" id="53985"/>
    <lineage>
        <taxon>Eukaryota</taxon>
        <taxon>Sar</taxon>
        <taxon>Stramenopiles</taxon>
        <taxon>Oomycota</taxon>
        <taxon>Peronosporomycetes</taxon>
        <taxon>Peronosporales</taxon>
        <taxon>Peronosporaceae</taxon>
        <taxon>Phytophthora</taxon>
    </lineage>
</organism>
<reference evidence="3 4" key="1">
    <citation type="submission" date="2018-08" db="EMBL/GenBank/DDBJ databases">
        <title>Genomic investigation of the strawberry pathogen Phytophthora fragariae indicates pathogenicity is determined by transcriptional variation in three key races.</title>
        <authorList>
            <person name="Adams T.M."/>
            <person name="Armitage A.D."/>
            <person name="Sobczyk M.K."/>
            <person name="Bates H.J."/>
            <person name="Dunwell J.M."/>
            <person name="Nellist C.F."/>
            <person name="Harrison R.J."/>
        </authorList>
    </citation>
    <scope>NUCLEOTIDE SEQUENCE [LARGE SCALE GENOMIC DNA]</scope>
    <source>
        <strain evidence="3 4">NOV-9</strain>
    </source>
</reference>
<name>A0A6A3D9S6_9STRA</name>
<accession>A0A6A3D9S6</accession>
<evidence type="ECO:0000256" key="1">
    <source>
        <dbReference type="SAM" id="MobiDB-lite"/>
    </source>
</evidence>
<feature type="region of interest" description="Disordered" evidence="1">
    <location>
        <begin position="39"/>
        <end position="60"/>
    </location>
</feature>
<dbReference type="AlphaFoldDB" id="A0A6A3D9S6"/>
<proteinExistence type="predicted"/>
<protein>
    <submittedName>
        <fullName evidence="3">Uncharacterized protein</fullName>
    </submittedName>
</protein>